<dbReference type="GO" id="GO:0031267">
    <property type="term" value="F:small GTPase binding"/>
    <property type="evidence" value="ECO:0007669"/>
    <property type="project" value="InterPro"/>
</dbReference>
<protein>
    <recommendedName>
        <fullName evidence="3 9">Exportin-T</fullName>
    </recommendedName>
    <alternativeName>
        <fullName evidence="9">Exportin(tRNA)</fullName>
    </alternativeName>
    <alternativeName>
        <fullName evidence="9">tRNA exportin</fullName>
    </alternativeName>
</protein>
<evidence type="ECO:0000256" key="4">
    <source>
        <dbReference type="ARBA" id="ARBA00022448"/>
    </source>
</evidence>
<evidence type="ECO:0000256" key="8">
    <source>
        <dbReference type="ARBA" id="ARBA00023242"/>
    </source>
</evidence>
<evidence type="ECO:0000256" key="7">
    <source>
        <dbReference type="ARBA" id="ARBA00022884"/>
    </source>
</evidence>
<accession>A0A167FVV1</accession>
<evidence type="ECO:0000259" key="11">
    <source>
        <dbReference type="Pfam" id="PF19282"/>
    </source>
</evidence>
<dbReference type="GO" id="GO:0005737">
    <property type="term" value="C:cytoplasm"/>
    <property type="evidence" value="ECO:0007669"/>
    <property type="project" value="UniProtKB-SubCell"/>
</dbReference>
<organism evidence="12 13">
    <name type="scientific">Calocera viscosa (strain TUFC12733)</name>
    <dbReference type="NCBI Taxonomy" id="1330018"/>
    <lineage>
        <taxon>Eukaryota</taxon>
        <taxon>Fungi</taxon>
        <taxon>Dikarya</taxon>
        <taxon>Basidiomycota</taxon>
        <taxon>Agaricomycotina</taxon>
        <taxon>Dacrymycetes</taxon>
        <taxon>Dacrymycetales</taxon>
        <taxon>Dacrymycetaceae</taxon>
        <taxon>Calocera</taxon>
    </lineage>
</organism>
<keyword evidence="4 9" id="KW-0813">Transport</keyword>
<keyword evidence="7 9" id="KW-0694">RNA-binding</keyword>
<feature type="domain" description="Exportin-T C-terminal" evidence="11">
    <location>
        <begin position="375"/>
        <end position="1097"/>
    </location>
</feature>
<dbReference type="InterPro" id="IPR011989">
    <property type="entry name" value="ARM-like"/>
</dbReference>
<dbReference type="Pfam" id="PF19282">
    <property type="entry name" value="Exportin-T"/>
    <property type="match status" value="1"/>
</dbReference>
<dbReference type="InterPro" id="IPR045546">
    <property type="entry name" value="Exportin-T_C"/>
</dbReference>
<dbReference type="GO" id="GO:0005643">
    <property type="term" value="C:nuclear pore"/>
    <property type="evidence" value="ECO:0007669"/>
    <property type="project" value="TreeGrafter"/>
</dbReference>
<keyword evidence="8 9" id="KW-0539">Nucleus</keyword>
<evidence type="ECO:0000256" key="1">
    <source>
        <dbReference type="ARBA" id="ARBA00004496"/>
    </source>
</evidence>
<reference evidence="12 13" key="1">
    <citation type="journal article" date="2016" name="Mol. Biol. Evol.">
        <title>Comparative Genomics of Early-Diverging Mushroom-Forming Fungi Provides Insights into the Origins of Lignocellulose Decay Capabilities.</title>
        <authorList>
            <person name="Nagy L.G."/>
            <person name="Riley R."/>
            <person name="Tritt A."/>
            <person name="Adam C."/>
            <person name="Daum C."/>
            <person name="Floudas D."/>
            <person name="Sun H."/>
            <person name="Yadav J.S."/>
            <person name="Pangilinan J."/>
            <person name="Larsson K.H."/>
            <person name="Matsuura K."/>
            <person name="Barry K."/>
            <person name="Labutti K."/>
            <person name="Kuo R."/>
            <person name="Ohm R.A."/>
            <person name="Bhattacharya S.S."/>
            <person name="Shirouzu T."/>
            <person name="Yoshinaga Y."/>
            <person name="Martin F.M."/>
            <person name="Grigoriev I.V."/>
            <person name="Hibbett D.S."/>
        </authorList>
    </citation>
    <scope>NUCLEOTIDE SEQUENCE [LARGE SCALE GENOMIC DNA]</scope>
    <source>
        <strain evidence="12 13">TUFC12733</strain>
    </source>
</reference>
<evidence type="ECO:0000256" key="9">
    <source>
        <dbReference type="RuleBase" id="RU366037"/>
    </source>
</evidence>
<dbReference type="SUPFAM" id="SSF48371">
    <property type="entry name" value="ARM repeat"/>
    <property type="match status" value="1"/>
</dbReference>
<dbReference type="OrthoDB" id="26399at2759"/>
<dbReference type="InterPro" id="IPR016024">
    <property type="entry name" value="ARM-type_fold"/>
</dbReference>
<dbReference type="GO" id="GO:0071528">
    <property type="term" value="P:tRNA re-export from nucleus"/>
    <property type="evidence" value="ECO:0007669"/>
    <property type="project" value="UniProtKB-UniRule"/>
</dbReference>
<dbReference type="AlphaFoldDB" id="A0A167FVV1"/>
<proteinExistence type="inferred from homology"/>
<keyword evidence="6 9" id="KW-0820">tRNA-binding</keyword>
<keyword evidence="5 9" id="KW-0963">Cytoplasm</keyword>
<dbReference type="Pfam" id="PF08389">
    <property type="entry name" value="Xpo1"/>
    <property type="match status" value="1"/>
</dbReference>
<evidence type="ECO:0000256" key="2">
    <source>
        <dbReference type="ARBA" id="ARBA00009466"/>
    </source>
</evidence>
<name>A0A167FVV1_CALVF</name>
<dbReference type="Gene3D" id="1.25.10.10">
    <property type="entry name" value="Leucine-rich Repeat Variant"/>
    <property type="match status" value="1"/>
</dbReference>
<dbReference type="PANTHER" id="PTHR15952:SF11">
    <property type="entry name" value="EXPORTIN-T"/>
    <property type="match status" value="1"/>
</dbReference>
<dbReference type="GO" id="GO:0016363">
    <property type="term" value="C:nuclear matrix"/>
    <property type="evidence" value="ECO:0007669"/>
    <property type="project" value="TreeGrafter"/>
</dbReference>
<evidence type="ECO:0000313" key="13">
    <source>
        <dbReference type="Proteomes" id="UP000076738"/>
    </source>
</evidence>
<evidence type="ECO:0000259" key="10">
    <source>
        <dbReference type="Pfam" id="PF08389"/>
    </source>
</evidence>
<evidence type="ECO:0000256" key="6">
    <source>
        <dbReference type="ARBA" id="ARBA00022555"/>
    </source>
</evidence>
<dbReference type="InterPro" id="IPR013598">
    <property type="entry name" value="Exportin-1/Importin-b-like"/>
</dbReference>
<dbReference type="InterPro" id="IPR040017">
    <property type="entry name" value="XPOT"/>
</dbReference>
<comment type="subcellular location">
    <subcellularLocation>
        <location evidence="1 9">Cytoplasm</location>
    </subcellularLocation>
    <subcellularLocation>
        <location evidence="9">Nucleus</location>
    </subcellularLocation>
    <text evidence="9">Shuttles between the nucleus and the cytoplasm.</text>
</comment>
<dbReference type="EMBL" id="KV417360">
    <property type="protein sequence ID" value="KZO89899.1"/>
    <property type="molecule type" value="Genomic_DNA"/>
</dbReference>
<comment type="similarity">
    <text evidence="2 9">Belongs to the exportin family.</text>
</comment>
<comment type="function">
    <text evidence="9">tRNA nucleus export receptor which facilitates tRNA translocation across the nuclear pore complex.</text>
</comment>
<evidence type="ECO:0000256" key="3">
    <source>
        <dbReference type="ARBA" id="ARBA00018928"/>
    </source>
</evidence>
<evidence type="ECO:0000256" key="5">
    <source>
        <dbReference type="ARBA" id="ARBA00022490"/>
    </source>
</evidence>
<sequence>MDPQEMQQQLLSAIRAAQDPAADPGLKSSAIEFLTFARDKASETWPAALMLYMAADPGTGARVYDAQTRYFALEVLGSLLDIDGTEELDPAVFTSLQAAFTPYIESEYINGNAESGASYLRNKFSHTLALLFTRSYPDLWPTFITDLISAMRTIPGTGGRQGTSLNLNLCILMLRVLNEVSDEIADQTVRGARSFSIGRQHRETRLKHSVRENDASNVVTALVTVMTEGLDRLEGFAGGENEEREKLQELVTLAIQTFASYVHWLDINLTVTPITIPLLYRLINHRFLPFRMAASDALHRLVSKGLQDPRDKLQLIKVLSLPQSLDTLEQQTRMPDRTDEEDEELHFRESLGKLLGAVGSELLRIPDDKNVPEEATKIEANTMMESLLPTTLRFLADPFDDVSESVFSFLSQLFVYYRRKRKNIKEGLLTDARKAFFTEFMSVIIQKFEWDKDTQWGISPDDEEPDDDVMEEFGEIRKGLKSFMDGIAGLDVELYTKATTDVVRSTLTAFVNGQQPSWQRIELGLQLLYLYGELNKVDKMLGKGKSGYCIVPTSLSKEEKKSIDYQNLPLNPLGEMMVMLMDSQVCNFAHPAVTIQWAEIVCRYCDFFQVRKPYIRNVLEVFVGPLGAQNPKNSVRHRIFYLLNKFVQEIGSDIPSDLISPLLASLMQVMNIRPEISDDDSDLGEDELLFNATANSSSFNALLYLFEAAGTMIFRAPTEQQLPFLQEFTNPLSAEMQQALQAPRSSPRDVMPILTVHHVMMALGNLANGFPDVPVKGASPVKGAPPMQAVLSQVFGQVAEAILIALQSFGQYRVIRDAARFAFLRILSATGPTVLPFLPTLLITILSHIENGEISDFLGFMGLVAHKLKEDVRGTVEELSTPLLTHISNVINQPEEGTDDIIIHNEIKRAYLSYINALMGSLLFTILASPKNLGAFETFLVFVMRIAENPSDPQSQKLAFIILSKGVAAWGINPALPAPNGSAAASNGTNGIVHPPPSTQPIPGFERFIYDQLIPLAFRVPLNPDMRLKDAEASLVLTEVTGLLNTIVQVRGDEALAFMTTYLPTLGMPLEFNQQFSNKIRGDKSQFRKWFAEFMRQRRHEEMNGSVTSAVTSA</sequence>
<gene>
    <name evidence="12" type="ORF">CALVIDRAFT_569542</name>
</gene>
<dbReference type="STRING" id="1330018.A0A167FVV1"/>
<keyword evidence="13" id="KW-1185">Reference proteome</keyword>
<evidence type="ECO:0000313" key="12">
    <source>
        <dbReference type="EMBL" id="KZO89899.1"/>
    </source>
</evidence>
<dbReference type="GO" id="GO:0000049">
    <property type="term" value="F:tRNA binding"/>
    <property type="evidence" value="ECO:0007669"/>
    <property type="project" value="UniProtKB-UniRule"/>
</dbReference>
<dbReference type="Proteomes" id="UP000076738">
    <property type="component" value="Unassembled WGS sequence"/>
</dbReference>
<feature type="domain" description="Exportin-1/Importin-beta-like" evidence="10">
    <location>
        <begin position="118"/>
        <end position="294"/>
    </location>
</feature>
<dbReference type="PANTHER" id="PTHR15952">
    <property type="entry name" value="EXPORTIN-T/LOS1"/>
    <property type="match status" value="1"/>
</dbReference>